<protein>
    <recommendedName>
        <fullName evidence="7">C2H2-type domain-containing protein</fullName>
    </recommendedName>
</protein>
<keyword evidence="1" id="KW-0479">Metal-binding</keyword>
<dbReference type="PROSITE" id="PS50157">
    <property type="entry name" value="ZINC_FINGER_C2H2_2"/>
    <property type="match status" value="2"/>
</dbReference>
<dbReference type="GO" id="GO:0005634">
    <property type="term" value="C:nucleus"/>
    <property type="evidence" value="ECO:0007669"/>
    <property type="project" value="TreeGrafter"/>
</dbReference>
<dbReference type="RefSeq" id="XP_001828269.2">
    <property type="nucleotide sequence ID" value="XM_001828217.2"/>
</dbReference>
<dbReference type="AlphaFoldDB" id="A8N081"/>
<dbReference type="eggNOG" id="KOG1721">
    <property type="taxonomic scope" value="Eukaryota"/>
</dbReference>
<keyword evidence="9" id="KW-1185">Reference proteome</keyword>
<dbReference type="PANTHER" id="PTHR24408">
    <property type="entry name" value="ZINC FINGER PROTEIN"/>
    <property type="match status" value="1"/>
</dbReference>
<dbReference type="VEuPathDB" id="FungiDB:CC1G_02850"/>
<evidence type="ECO:0000256" key="4">
    <source>
        <dbReference type="ARBA" id="ARBA00022833"/>
    </source>
</evidence>
<feature type="compositionally biased region" description="Low complexity" evidence="6">
    <location>
        <begin position="259"/>
        <end position="272"/>
    </location>
</feature>
<evidence type="ECO:0000259" key="7">
    <source>
        <dbReference type="PROSITE" id="PS50157"/>
    </source>
</evidence>
<dbReference type="Proteomes" id="UP000001861">
    <property type="component" value="Unassembled WGS sequence"/>
</dbReference>
<keyword evidence="2" id="KW-0677">Repeat</keyword>
<accession>A8N081</accession>
<dbReference type="PANTHER" id="PTHR24408:SF20">
    <property type="entry name" value="ZINC FINGER PROTEIN PLAGL2"/>
    <property type="match status" value="1"/>
</dbReference>
<feature type="region of interest" description="Disordered" evidence="6">
    <location>
        <begin position="232"/>
        <end position="272"/>
    </location>
</feature>
<dbReference type="SUPFAM" id="SSF57667">
    <property type="entry name" value="beta-beta-alpha zinc fingers"/>
    <property type="match status" value="1"/>
</dbReference>
<evidence type="ECO:0000256" key="3">
    <source>
        <dbReference type="ARBA" id="ARBA00022771"/>
    </source>
</evidence>
<dbReference type="InterPro" id="IPR036236">
    <property type="entry name" value="Znf_C2H2_sf"/>
</dbReference>
<dbReference type="GO" id="GO:0008270">
    <property type="term" value="F:zinc ion binding"/>
    <property type="evidence" value="ECO:0007669"/>
    <property type="project" value="UniProtKB-KW"/>
</dbReference>
<feature type="compositionally biased region" description="Polar residues" evidence="6">
    <location>
        <begin position="116"/>
        <end position="153"/>
    </location>
</feature>
<dbReference type="Pfam" id="PF00096">
    <property type="entry name" value="zf-C2H2"/>
    <property type="match status" value="2"/>
</dbReference>
<feature type="region of interest" description="Disordered" evidence="6">
    <location>
        <begin position="116"/>
        <end position="203"/>
    </location>
</feature>
<dbReference type="InParanoid" id="A8N081"/>
<evidence type="ECO:0000256" key="1">
    <source>
        <dbReference type="ARBA" id="ARBA00022723"/>
    </source>
</evidence>
<evidence type="ECO:0000256" key="6">
    <source>
        <dbReference type="SAM" id="MobiDB-lite"/>
    </source>
</evidence>
<feature type="domain" description="C2H2-type" evidence="7">
    <location>
        <begin position="59"/>
        <end position="86"/>
    </location>
</feature>
<organism evidence="8 9">
    <name type="scientific">Coprinopsis cinerea (strain Okayama-7 / 130 / ATCC MYA-4618 / FGSC 9003)</name>
    <name type="common">Inky cap fungus</name>
    <name type="synonym">Hormographiella aspergillata</name>
    <dbReference type="NCBI Taxonomy" id="240176"/>
    <lineage>
        <taxon>Eukaryota</taxon>
        <taxon>Fungi</taxon>
        <taxon>Dikarya</taxon>
        <taxon>Basidiomycota</taxon>
        <taxon>Agaricomycotina</taxon>
        <taxon>Agaricomycetes</taxon>
        <taxon>Agaricomycetidae</taxon>
        <taxon>Agaricales</taxon>
        <taxon>Agaricineae</taxon>
        <taxon>Psathyrellaceae</taxon>
        <taxon>Coprinopsis</taxon>
    </lineage>
</organism>
<dbReference type="Gene3D" id="3.30.160.60">
    <property type="entry name" value="Classic Zinc Finger"/>
    <property type="match status" value="2"/>
</dbReference>
<evidence type="ECO:0000256" key="5">
    <source>
        <dbReference type="PROSITE-ProRule" id="PRU00042"/>
    </source>
</evidence>
<dbReference type="SMART" id="SM00355">
    <property type="entry name" value="ZnF_C2H2"/>
    <property type="match status" value="2"/>
</dbReference>
<dbReference type="PROSITE" id="PS00028">
    <property type="entry name" value="ZINC_FINGER_C2H2_1"/>
    <property type="match status" value="1"/>
</dbReference>
<keyword evidence="3 5" id="KW-0863">Zinc-finger</keyword>
<gene>
    <name evidence="8" type="ORF">CC1G_02850</name>
</gene>
<dbReference type="OMA" id="PYHPRGW"/>
<dbReference type="EMBL" id="AACS02000001">
    <property type="protein sequence ID" value="EAU93620.2"/>
    <property type="molecule type" value="Genomic_DNA"/>
</dbReference>
<dbReference type="GeneID" id="6004576"/>
<dbReference type="FunFam" id="3.30.160.60:FF:000176">
    <property type="entry name" value="zinc finger protein 70"/>
    <property type="match status" value="1"/>
</dbReference>
<dbReference type="HOGENOM" id="CLU_065011_0_0_1"/>
<dbReference type="InterPro" id="IPR013087">
    <property type="entry name" value="Znf_C2H2_type"/>
</dbReference>
<name>A8N081_COPC7</name>
<dbReference type="KEGG" id="cci:CC1G_02850"/>
<evidence type="ECO:0000313" key="8">
    <source>
        <dbReference type="EMBL" id="EAU93620.2"/>
    </source>
</evidence>
<dbReference type="GO" id="GO:0000981">
    <property type="term" value="F:DNA-binding transcription factor activity, RNA polymerase II-specific"/>
    <property type="evidence" value="ECO:0007669"/>
    <property type="project" value="TreeGrafter"/>
</dbReference>
<dbReference type="OrthoDB" id="654211at2759"/>
<comment type="caution">
    <text evidence="8">The sequence shown here is derived from an EMBL/GenBank/DDBJ whole genome shotgun (WGS) entry which is preliminary data.</text>
</comment>
<evidence type="ECO:0000313" key="9">
    <source>
        <dbReference type="Proteomes" id="UP000001861"/>
    </source>
</evidence>
<feature type="domain" description="C2H2-type" evidence="7">
    <location>
        <begin position="87"/>
        <end position="107"/>
    </location>
</feature>
<dbReference type="GO" id="GO:0043565">
    <property type="term" value="F:sequence-specific DNA binding"/>
    <property type="evidence" value="ECO:0007669"/>
    <property type="project" value="TreeGrafter"/>
</dbReference>
<reference evidence="8 9" key="1">
    <citation type="journal article" date="2010" name="Proc. Natl. Acad. Sci. U.S.A.">
        <title>Insights into evolution of multicellular fungi from the assembled chromosomes of the mushroom Coprinopsis cinerea (Coprinus cinereus).</title>
        <authorList>
            <person name="Stajich J.E."/>
            <person name="Wilke S.K."/>
            <person name="Ahren D."/>
            <person name="Au C.H."/>
            <person name="Birren B.W."/>
            <person name="Borodovsky M."/>
            <person name="Burns C."/>
            <person name="Canback B."/>
            <person name="Casselton L.A."/>
            <person name="Cheng C.K."/>
            <person name="Deng J."/>
            <person name="Dietrich F.S."/>
            <person name="Fargo D.C."/>
            <person name="Farman M.L."/>
            <person name="Gathman A.C."/>
            <person name="Goldberg J."/>
            <person name="Guigo R."/>
            <person name="Hoegger P.J."/>
            <person name="Hooker J.B."/>
            <person name="Huggins A."/>
            <person name="James T.Y."/>
            <person name="Kamada T."/>
            <person name="Kilaru S."/>
            <person name="Kodira C."/>
            <person name="Kues U."/>
            <person name="Kupfer D."/>
            <person name="Kwan H.S."/>
            <person name="Lomsadze A."/>
            <person name="Li W."/>
            <person name="Lilly W.W."/>
            <person name="Ma L.J."/>
            <person name="Mackey A.J."/>
            <person name="Manning G."/>
            <person name="Martin F."/>
            <person name="Muraguchi H."/>
            <person name="Natvig D.O."/>
            <person name="Palmerini H."/>
            <person name="Ramesh M.A."/>
            <person name="Rehmeyer C.J."/>
            <person name="Roe B.A."/>
            <person name="Shenoy N."/>
            <person name="Stanke M."/>
            <person name="Ter-Hovhannisyan V."/>
            <person name="Tunlid A."/>
            <person name="Velagapudi R."/>
            <person name="Vision T.J."/>
            <person name="Zeng Q."/>
            <person name="Zolan M.E."/>
            <person name="Pukkila P.J."/>
        </authorList>
    </citation>
    <scope>NUCLEOTIDE SEQUENCE [LARGE SCALE GENOMIC DNA]</scope>
    <source>
        <strain evidence="9">Okayama-7 / 130 / ATCC MYA-4618 / FGSC 9003</strain>
    </source>
</reference>
<evidence type="ECO:0000256" key="2">
    <source>
        <dbReference type="ARBA" id="ARBA00022737"/>
    </source>
</evidence>
<keyword evidence="4" id="KW-0862">Zinc</keyword>
<dbReference type="FunFam" id="3.30.160.60:FF:000100">
    <property type="entry name" value="Zinc finger 45-like"/>
    <property type="match status" value="1"/>
</dbReference>
<feature type="compositionally biased region" description="Low complexity" evidence="6">
    <location>
        <begin position="158"/>
        <end position="181"/>
    </location>
</feature>
<sequence>MAVLLQSRSRTDGQSVYDGSASGVATLGIHEPVLEGVAALVPARGAQSVPETSSREKKHACTMCHKRFDRPSTLRKHLLVHTGEKAFVCEICGRRFGVASNLNRHVKRCALKPVNMATNKSSPDSASCGEDTSPQTSPVATSPESSAARSPTLPQKRGSISSSSSSATSSSPRGRSSTSPIHGQAVTNLAKPTKRRRRAPSPSRWVPLSLLSFNLMPEDFYKSVQVPLPPVRRNLPREERDSWDENSSPRPYHPDHWKGVLPGPGLPPNQGLKAREVSKFNFGSGGGTASAFTVGKVMVF</sequence>
<proteinExistence type="predicted"/>